<protein>
    <submittedName>
        <fullName evidence="4">Bicaudal D-related protein-like protein</fullName>
    </submittedName>
</protein>
<feature type="region of interest" description="Disordered" evidence="3">
    <location>
        <begin position="218"/>
        <end position="264"/>
    </location>
</feature>
<keyword evidence="1 2" id="KW-0175">Coiled coil</keyword>
<feature type="coiled-coil region" evidence="2">
    <location>
        <begin position="446"/>
        <end position="480"/>
    </location>
</feature>
<name>A0AAE1GZH1_9NEOP</name>
<feature type="region of interest" description="Disordered" evidence="3">
    <location>
        <begin position="288"/>
        <end position="316"/>
    </location>
</feature>
<evidence type="ECO:0000256" key="2">
    <source>
        <dbReference type="SAM" id="Coils"/>
    </source>
</evidence>
<dbReference type="PANTHER" id="PTHR32123:SF13">
    <property type="entry name" value="BICAUDAL D-RELATED PROTEIN HOMOLOG"/>
    <property type="match status" value="1"/>
</dbReference>
<dbReference type="EMBL" id="JAHWGI010000292">
    <property type="protein sequence ID" value="KAK3912191.1"/>
    <property type="molecule type" value="Genomic_DNA"/>
</dbReference>
<dbReference type="Proteomes" id="UP001219518">
    <property type="component" value="Unassembled WGS sequence"/>
</dbReference>
<proteinExistence type="predicted"/>
<organism evidence="4 5">
    <name type="scientific">Frankliniella fusca</name>
    <dbReference type="NCBI Taxonomy" id="407009"/>
    <lineage>
        <taxon>Eukaryota</taxon>
        <taxon>Metazoa</taxon>
        <taxon>Ecdysozoa</taxon>
        <taxon>Arthropoda</taxon>
        <taxon>Hexapoda</taxon>
        <taxon>Insecta</taxon>
        <taxon>Pterygota</taxon>
        <taxon>Neoptera</taxon>
        <taxon>Paraneoptera</taxon>
        <taxon>Thysanoptera</taxon>
        <taxon>Terebrantia</taxon>
        <taxon>Thripoidea</taxon>
        <taxon>Thripidae</taxon>
        <taxon>Frankliniella</taxon>
    </lineage>
</organism>
<reference evidence="4" key="2">
    <citation type="journal article" date="2023" name="BMC Genomics">
        <title>Pest status, molecular evolution, and epigenetic factors derived from the genome assembly of Frankliniella fusca, a thysanopteran phytovirus vector.</title>
        <authorList>
            <person name="Catto M.A."/>
            <person name="Labadie P.E."/>
            <person name="Jacobson A.L."/>
            <person name="Kennedy G.G."/>
            <person name="Srinivasan R."/>
            <person name="Hunt B.G."/>
        </authorList>
    </citation>
    <scope>NUCLEOTIDE SEQUENCE</scope>
    <source>
        <strain evidence="4">PL_HMW_Pooled</strain>
    </source>
</reference>
<dbReference type="PANTHER" id="PTHR32123">
    <property type="entry name" value="BICD FAMILY-LIKE CARGO ADAPTER"/>
    <property type="match status" value="1"/>
</dbReference>
<evidence type="ECO:0000313" key="5">
    <source>
        <dbReference type="Proteomes" id="UP001219518"/>
    </source>
</evidence>
<dbReference type="AlphaFoldDB" id="A0AAE1GZH1"/>
<dbReference type="InterPro" id="IPR051149">
    <property type="entry name" value="Spindly/BICDR_Dynein_Adapter"/>
</dbReference>
<accession>A0AAE1GZH1</accession>
<feature type="compositionally biased region" description="Low complexity" evidence="3">
    <location>
        <begin position="218"/>
        <end position="234"/>
    </location>
</feature>
<feature type="coiled-coil region" evidence="2">
    <location>
        <begin position="40"/>
        <end position="201"/>
    </location>
</feature>
<sequence length="526" mass="60339">MYVSRQRDLEILKQARKDRCVDAYVRAFMRSLPKDKYQLIQVLEQDRHALRRKLAATASEADSRLLELQADVRELQRAVEDREAALRSTEREKAALVAELTEQNARLSAQLKESNKTEEQLTAQLQGLRDQCNLRKSSLQDHQSSLEMLRDEINMLSDKKAELERRMASLLAERDQLNALLEDANERIMLLERTTREQEMQLRQNRRELDEIRLVNSSLTTSPSSSPLSLPHGLAHAHAHGHRSLLDEMECEDSSESGFVSTSELQSLKEEAVASYRQLRDLARRLRKDKDDASLQGDSQSESDSLPSIDENNCSKFKTGQLGEAVRDVARLVGDLVERDVLEGEAAEVELHRAREDLDKTKRQLEERTEELKRRSDQVMELTSKLSIREAELAGAQEERDRARADLDETHLAKDEIVRKAWEVRDGAVARKNKVEVQLAKTRIDVLQANSQLMEAIQQKVELSQQLEQWQMDMQALLDEQMRRKLTTQEQRSRQVAPESSPEATGAANDKKRTTSSLRLFGLFQR</sequence>
<keyword evidence="5" id="KW-1185">Reference proteome</keyword>
<evidence type="ECO:0000256" key="3">
    <source>
        <dbReference type="SAM" id="MobiDB-lite"/>
    </source>
</evidence>
<gene>
    <name evidence="4" type="ORF">KUF71_021761</name>
</gene>
<evidence type="ECO:0000256" key="1">
    <source>
        <dbReference type="ARBA" id="ARBA00023054"/>
    </source>
</evidence>
<comment type="caution">
    <text evidence="4">The sequence shown here is derived from an EMBL/GenBank/DDBJ whole genome shotgun (WGS) entry which is preliminary data.</text>
</comment>
<reference evidence="4" key="1">
    <citation type="submission" date="2021-07" db="EMBL/GenBank/DDBJ databases">
        <authorList>
            <person name="Catto M.A."/>
            <person name="Jacobson A."/>
            <person name="Kennedy G."/>
            <person name="Labadie P."/>
            <person name="Hunt B.G."/>
            <person name="Srinivasan R."/>
        </authorList>
    </citation>
    <scope>NUCLEOTIDE SEQUENCE</scope>
    <source>
        <strain evidence="4">PL_HMW_Pooled</strain>
        <tissue evidence="4">Head</tissue>
    </source>
</reference>
<evidence type="ECO:0000313" key="4">
    <source>
        <dbReference type="EMBL" id="KAK3912191.1"/>
    </source>
</evidence>
<feature type="coiled-coil region" evidence="2">
    <location>
        <begin position="344"/>
        <end position="413"/>
    </location>
</feature>
<feature type="region of interest" description="Disordered" evidence="3">
    <location>
        <begin position="486"/>
        <end position="526"/>
    </location>
</feature>
<feature type="compositionally biased region" description="Polar residues" evidence="3">
    <location>
        <begin position="296"/>
        <end position="316"/>
    </location>
</feature>